<dbReference type="Proteomes" id="UP000075886">
    <property type="component" value="Unassembled WGS sequence"/>
</dbReference>
<protein>
    <submittedName>
        <fullName evidence="3">Uncharacterized protein</fullName>
    </submittedName>
</protein>
<name>A0A182Q8P1_9DIPT</name>
<dbReference type="InterPro" id="IPR010255">
    <property type="entry name" value="Haem_peroxidase_sf"/>
</dbReference>
<dbReference type="GO" id="GO:0004601">
    <property type="term" value="F:peroxidase activity"/>
    <property type="evidence" value="ECO:0007669"/>
    <property type="project" value="UniProtKB-KW"/>
</dbReference>
<evidence type="ECO:0000256" key="1">
    <source>
        <dbReference type="ARBA" id="ARBA00022559"/>
    </source>
</evidence>
<dbReference type="SUPFAM" id="SSF48113">
    <property type="entry name" value="Heme-dependent peroxidases"/>
    <property type="match status" value="1"/>
</dbReference>
<keyword evidence="1" id="KW-0560">Oxidoreductase</keyword>
<proteinExistence type="predicted"/>
<organism evidence="3 4">
    <name type="scientific">Anopheles farauti</name>
    <dbReference type="NCBI Taxonomy" id="69004"/>
    <lineage>
        <taxon>Eukaryota</taxon>
        <taxon>Metazoa</taxon>
        <taxon>Ecdysozoa</taxon>
        <taxon>Arthropoda</taxon>
        <taxon>Hexapoda</taxon>
        <taxon>Insecta</taxon>
        <taxon>Pterygota</taxon>
        <taxon>Neoptera</taxon>
        <taxon>Endopterygota</taxon>
        <taxon>Diptera</taxon>
        <taxon>Nematocera</taxon>
        <taxon>Culicoidea</taxon>
        <taxon>Culicidae</taxon>
        <taxon>Anophelinae</taxon>
        <taxon>Anopheles</taxon>
    </lineage>
</organism>
<feature type="chain" id="PRO_5012000526" evidence="2">
    <location>
        <begin position="22"/>
        <end position="692"/>
    </location>
</feature>
<keyword evidence="4" id="KW-1185">Reference proteome</keyword>
<feature type="signal peptide" evidence="2">
    <location>
        <begin position="1"/>
        <end position="21"/>
    </location>
</feature>
<dbReference type="EMBL" id="AXCN02000626">
    <property type="status" value="NOT_ANNOTATED_CDS"/>
    <property type="molecule type" value="Genomic_DNA"/>
</dbReference>
<dbReference type="VEuPathDB" id="VectorBase:AFAF005268"/>
<dbReference type="STRING" id="69004.A0A182Q8P1"/>
<dbReference type="PANTHER" id="PTHR11475:SF125">
    <property type="entry name" value="GH11385P"/>
    <property type="match status" value="1"/>
</dbReference>
<dbReference type="PRINTS" id="PR00457">
    <property type="entry name" value="ANPEROXIDASE"/>
</dbReference>
<keyword evidence="1" id="KW-0575">Peroxidase</keyword>
<sequence>MLTRTVAVLALLVVVVVQGKAVTDQVDRFELDPTLTQRLAGFATSANLAEALDYSETIFEKSKRLEGSLAGGSRGKVIRGGSTYAQIIDGYPTPGTQQQDLLARKVLRASSFFVNRFCLPGGISSYECGLYLSGTVVPSATSIGDRCRELITAKEHNDEYRRLLPALYDDGVYAFRRSTSGVELPPARDISARFHIAWGSEKPRDTMRSVALVQWSQFIEHDLAKTTVQTMHDGTDIECCTTEHGQLLPRYRHPSCKPMQVSEDDPYYRTYGATCLNYVRSALSLGGTTCHLGPANQLNQATDRLDLSQLYGSLANDTEQLRTGKGGRLKAHLYDSSEYLQQAATGQLCASDANLETICYDSGDTRVNVNPYITLLHTLFLRSHNRLAKHLALLKPTWTDEQLFTVARTINTRLYQNIVREWLTTVTGAVERKDPVDAFNDQQQQQDDRVSNEFATAAIRFYNTMMPGEISNTVGSSAAYDLETLFYRPKDLRKRDYFAHLVSSVLGQNAMSLDTAYVDDVAHLLFGVRHVGLDVLALDIQRGRDHGLARYTDYYTLCNGKPVTSWTDLERVLKPDDFKTIRAAYATVHDVDLIVGAMAEWPAQPGATVGPTLSCLIREQIRRSLRQPVESSEPLVRPDALDALVADYGAAQFMCDTAQVERVQRDIFRVPADDNPQIRCAQLPPLDLARLV</sequence>
<dbReference type="PROSITE" id="PS50292">
    <property type="entry name" value="PEROXIDASE_3"/>
    <property type="match status" value="1"/>
</dbReference>
<dbReference type="Pfam" id="PF03098">
    <property type="entry name" value="An_peroxidase"/>
    <property type="match status" value="1"/>
</dbReference>
<accession>A0A182Q8P1</accession>
<evidence type="ECO:0000313" key="4">
    <source>
        <dbReference type="Proteomes" id="UP000075886"/>
    </source>
</evidence>
<evidence type="ECO:0000313" key="3">
    <source>
        <dbReference type="EnsemblMetazoa" id="AFAF005268-PA"/>
    </source>
</evidence>
<dbReference type="InterPro" id="IPR019791">
    <property type="entry name" value="Haem_peroxidase_animal"/>
</dbReference>
<reference evidence="3" key="2">
    <citation type="submission" date="2020-05" db="UniProtKB">
        <authorList>
            <consortium name="EnsemblMetazoa"/>
        </authorList>
    </citation>
    <scope>IDENTIFICATION</scope>
    <source>
        <strain evidence="3">FAR1</strain>
    </source>
</reference>
<dbReference type="AlphaFoldDB" id="A0A182Q8P1"/>
<dbReference type="Gene3D" id="1.10.640.10">
    <property type="entry name" value="Haem peroxidase domain superfamily, animal type"/>
    <property type="match status" value="1"/>
</dbReference>
<dbReference type="PANTHER" id="PTHR11475">
    <property type="entry name" value="OXIDASE/PEROXIDASE"/>
    <property type="match status" value="1"/>
</dbReference>
<keyword evidence="2" id="KW-0732">Signal</keyword>
<dbReference type="GO" id="GO:0020037">
    <property type="term" value="F:heme binding"/>
    <property type="evidence" value="ECO:0007669"/>
    <property type="project" value="InterPro"/>
</dbReference>
<reference evidence="4" key="1">
    <citation type="submission" date="2014-01" db="EMBL/GenBank/DDBJ databases">
        <title>The Genome Sequence of Anopheles farauti FAR1 (V2).</title>
        <authorList>
            <consortium name="The Broad Institute Genomics Platform"/>
            <person name="Neafsey D.E."/>
            <person name="Besansky N."/>
            <person name="Howell P."/>
            <person name="Walton C."/>
            <person name="Young S.K."/>
            <person name="Zeng Q."/>
            <person name="Gargeya S."/>
            <person name="Fitzgerald M."/>
            <person name="Haas B."/>
            <person name="Abouelleil A."/>
            <person name="Allen A.W."/>
            <person name="Alvarado L."/>
            <person name="Arachchi H.M."/>
            <person name="Berlin A.M."/>
            <person name="Chapman S.B."/>
            <person name="Gainer-Dewar J."/>
            <person name="Goldberg J."/>
            <person name="Griggs A."/>
            <person name="Gujja S."/>
            <person name="Hansen M."/>
            <person name="Howarth C."/>
            <person name="Imamovic A."/>
            <person name="Ireland A."/>
            <person name="Larimer J."/>
            <person name="McCowan C."/>
            <person name="Murphy C."/>
            <person name="Pearson M."/>
            <person name="Poon T.W."/>
            <person name="Priest M."/>
            <person name="Roberts A."/>
            <person name="Saif S."/>
            <person name="Shea T."/>
            <person name="Sisk P."/>
            <person name="Sykes S."/>
            <person name="Wortman J."/>
            <person name="Nusbaum C."/>
            <person name="Birren B."/>
        </authorList>
    </citation>
    <scope>NUCLEOTIDE SEQUENCE [LARGE SCALE GENOMIC DNA]</scope>
    <source>
        <strain evidence="4">FAR1</strain>
    </source>
</reference>
<evidence type="ECO:0000256" key="2">
    <source>
        <dbReference type="SAM" id="SignalP"/>
    </source>
</evidence>
<dbReference type="GO" id="GO:0006979">
    <property type="term" value="P:response to oxidative stress"/>
    <property type="evidence" value="ECO:0007669"/>
    <property type="project" value="InterPro"/>
</dbReference>
<dbReference type="InterPro" id="IPR037120">
    <property type="entry name" value="Haem_peroxidase_sf_animal"/>
</dbReference>
<dbReference type="EnsemblMetazoa" id="AFAF005268-RA">
    <property type="protein sequence ID" value="AFAF005268-PA"/>
    <property type="gene ID" value="AFAF005268"/>
</dbReference>